<name>Q1R1D5_CHRI1</name>
<dbReference type="HOGENOM" id="CLU_2080589_0_0_6"/>
<dbReference type="AlphaFoldDB" id="Q1R1D5"/>
<protein>
    <submittedName>
        <fullName evidence="3">Uncharacterized protein</fullName>
    </submittedName>
</protein>
<proteinExistence type="predicted"/>
<accession>Q1R1D5</accession>
<feature type="compositionally biased region" description="Basic and acidic residues" evidence="1">
    <location>
        <begin position="87"/>
        <end position="100"/>
    </location>
</feature>
<sequence length="117" mass="12194">MCRVHSRQGDIPMARSITAIALLAAALPLAAQASTASQQAAAVNHEPLQVASQTTTGSSVRHADAAGYRDAGMSVAMADSQRAVNADAHDADRADDDRSWLEILSDNNRDLGAPAGW</sequence>
<dbReference type="STRING" id="290398.Csal_0109"/>
<evidence type="ECO:0000256" key="2">
    <source>
        <dbReference type="SAM" id="SignalP"/>
    </source>
</evidence>
<dbReference type="Proteomes" id="UP000000239">
    <property type="component" value="Chromosome"/>
</dbReference>
<gene>
    <name evidence="3" type="ordered locus">Csal_0109</name>
</gene>
<dbReference type="EMBL" id="CP000285">
    <property type="protein sequence ID" value="ABE57473.1"/>
    <property type="molecule type" value="Genomic_DNA"/>
</dbReference>
<evidence type="ECO:0000256" key="1">
    <source>
        <dbReference type="SAM" id="MobiDB-lite"/>
    </source>
</evidence>
<dbReference type="KEGG" id="csa:Csal_0109"/>
<evidence type="ECO:0000313" key="3">
    <source>
        <dbReference type="EMBL" id="ABE57473.1"/>
    </source>
</evidence>
<keyword evidence="2" id="KW-0732">Signal</keyword>
<feature type="chain" id="PRO_5004196598" evidence="2">
    <location>
        <begin position="34"/>
        <end position="117"/>
    </location>
</feature>
<evidence type="ECO:0000313" key="4">
    <source>
        <dbReference type="Proteomes" id="UP000000239"/>
    </source>
</evidence>
<keyword evidence="4" id="KW-1185">Reference proteome</keyword>
<feature type="signal peptide" evidence="2">
    <location>
        <begin position="1"/>
        <end position="33"/>
    </location>
</feature>
<organism evidence="3 4">
    <name type="scientific">Chromohalobacter israelensis (strain ATCC BAA-138 / DSM 3043 / CIP 106854 / NCIMB 13768 / 1H11)</name>
    <name type="common">Chromohalobacter salexigens</name>
    <dbReference type="NCBI Taxonomy" id="290398"/>
    <lineage>
        <taxon>Bacteria</taxon>
        <taxon>Pseudomonadati</taxon>
        <taxon>Pseudomonadota</taxon>
        <taxon>Gammaproteobacteria</taxon>
        <taxon>Oceanospirillales</taxon>
        <taxon>Halomonadaceae</taxon>
        <taxon>Chromohalobacter</taxon>
    </lineage>
</organism>
<feature type="region of interest" description="Disordered" evidence="1">
    <location>
        <begin position="82"/>
        <end position="117"/>
    </location>
</feature>
<reference evidence="3 4" key="1">
    <citation type="journal article" date="2011" name="Stand. Genomic Sci.">
        <title>Complete genome sequence of the halophilic and highly halotolerant Chromohalobacter salexigens type strain (1H11(T)).</title>
        <authorList>
            <person name="Copeland A."/>
            <person name="O'Connor K."/>
            <person name="Lucas S."/>
            <person name="Lapidus A."/>
            <person name="Berry K.W."/>
            <person name="Detter J.C."/>
            <person name="Del Rio T.G."/>
            <person name="Hammon N."/>
            <person name="Dalin E."/>
            <person name="Tice H."/>
            <person name="Pitluck S."/>
            <person name="Bruce D."/>
            <person name="Goodwin L."/>
            <person name="Han C."/>
            <person name="Tapia R."/>
            <person name="Saunders E."/>
            <person name="Schmutz J."/>
            <person name="Brettin T."/>
            <person name="Larimer F."/>
            <person name="Land M."/>
            <person name="Hauser L."/>
            <person name="Vargas C."/>
            <person name="Nieto J.J."/>
            <person name="Kyrpides N.C."/>
            <person name="Ivanova N."/>
            <person name="Goker M."/>
            <person name="Klenk H.P."/>
            <person name="Csonka L.N."/>
            <person name="Woyke T."/>
        </authorList>
    </citation>
    <scope>NUCLEOTIDE SEQUENCE [LARGE SCALE GENOMIC DNA]</scope>
    <source>
        <strain evidence="4">ATCC BAA-138 / DSM 3043 / CIP 106854 / NCIMB 13768 / 1H11</strain>
    </source>
</reference>